<dbReference type="InterPro" id="IPR012910">
    <property type="entry name" value="Plug_dom"/>
</dbReference>
<evidence type="ECO:0000256" key="5">
    <source>
        <dbReference type="ARBA" id="ARBA00022692"/>
    </source>
</evidence>
<keyword evidence="3 12" id="KW-1134">Transmembrane beta strand</keyword>
<keyword evidence="10 12" id="KW-0472">Membrane</keyword>
<keyword evidence="8" id="KW-0406">Ion transport</keyword>
<keyword evidence="5 12" id="KW-0812">Transmembrane</keyword>
<dbReference type="PROSITE" id="PS52016">
    <property type="entry name" value="TONB_DEPENDENT_REC_3"/>
    <property type="match status" value="1"/>
</dbReference>
<feature type="signal peptide" evidence="14">
    <location>
        <begin position="1"/>
        <end position="22"/>
    </location>
</feature>
<evidence type="ECO:0008006" key="19">
    <source>
        <dbReference type="Google" id="ProtNLM"/>
    </source>
</evidence>
<accession>A0ABR5YEP1</accession>
<protein>
    <recommendedName>
        <fullName evidence="19">TonB-dependent receptor</fullName>
    </recommendedName>
</protein>
<evidence type="ECO:0000256" key="2">
    <source>
        <dbReference type="ARBA" id="ARBA00022448"/>
    </source>
</evidence>
<evidence type="ECO:0000256" key="4">
    <source>
        <dbReference type="ARBA" id="ARBA00022496"/>
    </source>
</evidence>
<dbReference type="PANTHER" id="PTHR32552:SF89">
    <property type="entry name" value="CATECHOLATE SIDEROPHORE RECEPTOR FIU"/>
    <property type="match status" value="1"/>
</dbReference>
<dbReference type="Gene3D" id="2.40.170.20">
    <property type="entry name" value="TonB-dependent receptor, beta-barrel domain"/>
    <property type="match status" value="1"/>
</dbReference>
<evidence type="ECO:0000256" key="7">
    <source>
        <dbReference type="ARBA" id="ARBA00023004"/>
    </source>
</evidence>
<keyword evidence="6 14" id="KW-0732">Signal</keyword>
<evidence type="ECO:0000256" key="8">
    <source>
        <dbReference type="ARBA" id="ARBA00023065"/>
    </source>
</evidence>
<dbReference type="EMBL" id="LQQO01000007">
    <property type="protein sequence ID" value="KZE17107.1"/>
    <property type="molecule type" value="Genomic_DNA"/>
</dbReference>
<evidence type="ECO:0000256" key="13">
    <source>
        <dbReference type="RuleBase" id="RU003357"/>
    </source>
</evidence>
<dbReference type="InterPro" id="IPR000531">
    <property type="entry name" value="Beta-barrel_TonB"/>
</dbReference>
<keyword evidence="4" id="KW-0410">Iron transport</keyword>
<name>A0ABR5YEP1_9SPHN</name>
<keyword evidence="9 13" id="KW-0798">TonB box</keyword>
<comment type="similarity">
    <text evidence="12 13">Belongs to the TonB-dependent receptor family.</text>
</comment>
<dbReference type="InterPro" id="IPR037066">
    <property type="entry name" value="Plug_dom_sf"/>
</dbReference>
<evidence type="ECO:0000256" key="6">
    <source>
        <dbReference type="ARBA" id="ARBA00022729"/>
    </source>
</evidence>
<reference evidence="18" key="1">
    <citation type="submission" date="2016-01" db="EMBL/GenBank/DDBJ databases">
        <title>Draft genome of Chromobacterium sp. F49.</title>
        <authorList>
            <person name="Hong K.W."/>
        </authorList>
    </citation>
    <scope>NUCLEOTIDE SEQUENCE [LARGE SCALE GENOMIC DNA]</scope>
    <source>
        <strain evidence="18">CN3</strain>
    </source>
</reference>
<feature type="domain" description="TonB-dependent receptor plug" evidence="16">
    <location>
        <begin position="53"/>
        <end position="159"/>
    </location>
</feature>
<keyword evidence="11 12" id="KW-0998">Cell outer membrane</keyword>
<dbReference type="Pfam" id="PF00593">
    <property type="entry name" value="TonB_dep_Rec_b-barrel"/>
    <property type="match status" value="1"/>
</dbReference>
<proteinExistence type="inferred from homology"/>
<evidence type="ECO:0000256" key="9">
    <source>
        <dbReference type="ARBA" id="ARBA00023077"/>
    </source>
</evidence>
<keyword evidence="7" id="KW-0408">Iron</keyword>
<sequence>MNTKLYAGVAFAALLLPASAFAQSTGSTDFESEEIVVTGSSVQNGVDGIKIPDSPKARVVLDQEFIAKQAPGNTVLDALNIVPGVNFTQSDPFGSSGGNIRIRGFDSNRVSLTFDGFPLNDSGNYAIYSNQQLDPELIDEINVNLGATDVDSPTASAAGGTVNYRTLIPSETLSATLVASYGDFDFHRVFGLIETGNLTSFGTRAFLSASKASNDKFRGPGEIRKQQFNAGIYQPLGDNGDFIRISGHYNENRNNFYRSVSVGDIRTLFGTGVIPANANASPSNPIRIDLNDSQFETVSNFENNEFCSTPTPVNGTAQAANNCSNYYGIRVNPSNTGNVRANSRFSLTDQLTLTLDGSYQYTLAHGGGTSTLAENSARAKGSLTTSPGVDFNGDGDFRDTVRFFSPNITNTNRYTGIASLRYDFNDDQRVRVAYTYDNANHRQTGEWGYLYSNGMPENIFSGRNGRPVLAADGFVISQRDRKSVALLNQISGEYIGRFFDRAFTLQVGLRAPFFKRDLETYCPIEARGSGFAYCTSEPIASLRIIAPNAVVPTTGATPYYAPFATTYKYDAILPNAGFTYNFADTNISMFGSYAKGFSAPRTDNLYRAPFIGVQPEKTDSFDLGLRYNSRVVQSQLTGWYIKYKNRIVTSFDFDQGISFDRNIGAVDSYGFDGTVTVRPTNWLGLTAIASYTHTELLSNVQTAGTAIAQTKGKKVPETPEWQFGGRAEFNYGPLNVGVQGKYVDERFATDVNDVVVGSYTLVDLDARFSLEQYGLKRTSFAVNVRNLFDEKYFGNISTQVDALSGNPNFSVGYPRTVIGSIKFGF</sequence>
<gene>
    <name evidence="17" type="ORF">AVT10_11655</name>
</gene>
<evidence type="ECO:0000256" key="10">
    <source>
        <dbReference type="ARBA" id="ARBA00023136"/>
    </source>
</evidence>
<evidence type="ECO:0000256" key="1">
    <source>
        <dbReference type="ARBA" id="ARBA00004571"/>
    </source>
</evidence>
<dbReference type="InterPro" id="IPR039426">
    <property type="entry name" value="TonB-dep_rcpt-like"/>
</dbReference>
<dbReference type="Pfam" id="PF07715">
    <property type="entry name" value="Plug"/>
    <property type="match status" value="1"/>
</dbReference>
<keyword evidence="18" id="KW-1185">Reference proteome</keyword>
<dbReference type="PANTHER" id="PTHR32552">
    <property type="entry name" value="FERRICHROME IRON RECEPTOR-RELATED"/>
    <property type="match status" value="1"/>
</dbReference>
<evidence type="ECO:0000259" key="15">
    <source>
        <dbReference type="Pfam" id="PF00593"/>
    </source>
</evidence>
<evidence type="ECO:0000259" key="16">
    <source>
        <dbReference type="Pfam" id="PF07715"/>
    </source>
</evidence>
<feature type="chain" id="PRO_5045950086" description="TonB-dependent receptor" evidence="14">
    <location>
        <begin position="23"/>
        <end position="825"/>
    </location>
</feature>
<evidence type="ECO:0000256" key="11">
    <source>
        <dbReference type="ARBA" id="ARBA00023237"/>
    </source>
</evidence>
<evidence type="ECO:0000256" key="3">
    <source>
        <dbReference type="ARBA" id="ARBA00022452"/>
    </source>
</evidence>
<evidence type="ECO:0000256" key="12">
    <source>
        <dbReference type="PROSITE-ProRule" id="PRU01360"/>
    </source>
</evidence>
<dbReference type="SUPFAM" id="SSF56935">
    <property type="entry name" value="Porins"/>
    <property type="match status" value="1"/>
</dbReference>
<evidence type="ECO:0000313" key="18">
    <source>
        <dbReference type="Proteomes" id="UP000076609"/>
    </source>
</evidence>
<comment type="caution">
    <text evidence="17">The sequence shown here is derived from an EMBL/GenBank/DDBJ whole genome shotgun (WGS) entry which is preliminary data.</text>
</comment>
<dbReference type="RefSeq" id="WP_066689256.1">
    <property type="nucleotide sequence ID" value="NZ_LQQO01000007.1"/>
</dbReference>
<evidence type="ECO:0000256" key="14">
    <source>
        <dbReference type="SAM" id="SignalP"/>
    </source>
</evidence>
<comment type="subcellular location">
    <subcellularLocation>
        <location evidence="1 12">Cell outer membrane</location>
        <topology evidence="1 12">Multi-pass membrane protein</topology>
    </subcellularLocation>
</comment>
<dbReference type="InterPro" id="IPR036942">
    <property type="entry name" value="Beta-barrel_TonB_sf"/>
</dbReference>
<dbReference type="Gene3D" id="2.170.130.10">
    <property type="entry name" value="TonB-dependent receptor, plug domain"/>
    <property type="match status" value="1"/>
</dbReference>
<dbReference type="Proteomes" id="UP000076609">
    <property type="component" value="Unassembled WGS sequence"/>
</dbReference>
<keyword evidence="2 12" id="KW-0813">Transport</keyword>
<evidence type="ECO:0000313" key="17">
    <source>
        <dbReference type="EMBL" id="KZE17107.1"/>
    </source>
</evidence>
<feature type="domain" description="TonB-dependent receptor-like beta-barrel" evidence="15">
    <location>
        <begin position="386"/>
        <end position="787"/>
    </location>
</feature>
<organism evidence="17 18">
    <name type="scientific">Sphingomonas hankookensis</name>
    <dbReference type="NCBI Taxonomy" id="563996"/>
    <lineage>
        <taxon>Bacteria</taxon>
        <taxon>Pseudomonadati</taxon>
        <taxon>Pseudomonadota</taxon>
        <taxon>Alphaproteobacteria</taxon>
        <taxon>Sphingomonadales</taxon>
        <taxon>Sphingomonadaceae</taxon>
        <taxon>Sphingomonas</taxon>
    </lineage>
</organism>